<dbReference type="AlphaFoldDB" id="A0A6A3SP38"/>
<dbReference type="Proteomes" id="UP000441208">
    <property type="component" value="Unassembled WGS sequence"/>
</dbReference>
<organism evidence="3 8">
    <name type="scientific">Phytophthora fragariae</name>
    <dbReference type="NCBI Taxonomy" id="53985"/>
    <lineage>
        <taxon>Eukaryota</taxon>
        <taxon>Sar</taxon>
        <taxon>Stramenopiles</taxon>
        <taxon>Oomycota</taxon>
        <taxon>Peronosporomycetes</taxon>
        <taxon>Peronosporales</taxon>
        <taxon>Peronosporaceae</taxon>
        <taxon>Phytophthora</taxon>
    </lineage>
</organism>
<dbReference type="Proteomes" id="UP000486351">
    <property type="component" value="Unassembled WGS sequence"/>
</dbReference>
<protein>
    <submittedName>
        <fullName evidence="3">Uncharacterized protein</fullName>
    </submittedName>
</protein>
<evidence type="ECO:0000313" key="7">
    <source>
        <dbReference type="Proteomes" id="UP000440732"/>
    </source>
</evidence>
<evidence type="ECO:0000313" key="5">
    <source>
        <dbReference type="EMBL" id="KAE9328546.1"/>
    </source>
</evidence>
<evidence type="ECO:0000313" key="2">
    <source>
        <dbReference type="EMBL" id="KAE9116901.1"/>
    </source>
</evidence>
<evidence type="ECO:0000313" key="4">
    <source>
        <dbReference type="EMBL" id="KAE9246623.1"/>
    </source>
</evidence>
<proteinExistence type="predicted"/>
<evidence type="ECO:0000313" key="8">
    <source>
        <dbReference type="Proteomes" id="UP000441208"/>
    </source>
</evidence>
<evidence type="ECO:0000313" key="9">
    <source>
        <dbReference type="Proteomes" id="UP000476176"/>
    </source>
</evidence>
<reference evidence="6 7" key="1">
    <citation type="submission" date="2018-08" db="EMBL/GenBank/DDBJ databases">
        <title>Genomic investigation of the strawberry pathogen Phytophthora fragariae indicates pathogenicity is determined by transcriptional variation in three key races.</title>
        <authorList>
            <person name="Adams T.M."/>
            <person name="Armitage A.D."/>
            <person name="Sobczyk M.K."/>
            <person name="Bates H.J."/>
            <person name="Dunwell J.M."/>
            <person name="Nellist C.F."/>
            <person name="Harrison R.J."/>
        </authorList>
    </citation>
    <scope>NUCLEOTIDE SEQUENCE [LARGE SCALE GENOMIC DNA]</scope>
    <source>
        <strain evidence="4 9">BC-23</strain>
        <strain evidence="2 7">NOV-5</strain>
        <strain evidence="3 8">NOV-71</strain>
        <strain evidence="5 10">NOV-77</strain>
        <strain evidence="1 6">NOV-9</strain>
    </source>
</reference>
<dbReference type="EMBL" id="QXGF01000196">
    <property type="protein sequence ID" value="KAE8944605.1"/>
    <property type="molecule type" value="Genomic_DNA"/>
</dbReference>
<comment type="caution">
    <text evidence="3">The sequence shown here is derived from an EMBL/GenBank/DDBJ whole genome shotgun (WGS) entry which is preliminary data.</text>
</comment>
<accession>A0A6A3SP38</accession>
<evidence type="ECO:0000313" key="6">
    <source>
        <dbReference type="Proteomes" id="UP000429523"/>
    </source>
</evidence>
<dbReference type="EMBL" id="QXFZ01000327">
    <property type="protein sequence ID" value="KAE9120906.1"/>
    <property type="molecule type" value="Genomic_DNA"/>
</dbReference>
<evidence type="ECO:0000313" key="10">
    <source>
        <dbReference type="Proteomes" id="UP000486351"/>
    </source>
</evidence>
<evidence type="ECO:0000313" key="3">
    <source>
        <dbReference type="EMBL" id="KAE9120906.1"/>
    </source>
</evidence>
<dbReference type="EMBL" id="QXGC01000166">
    <property type="protein sequence ID" value="KAE9246623.1"/>
    <property type="molecule type" value="Genomic_DNA"/>
</dbReference>
<dbReference type="EMBL" id="QXGA01001517">
    <property type="protein sequence ID" value="KAE9116901.1"/>
    <property type="molecule type" value="Genomic_DNA"/>
</dbReference>
<dbReference type="Proteomes" id="UP000429523">
    <property type="component" value="Unassembled WGS sequence"/>
</dbReference>
<sequence>MRRHLSAIAIAGVAISGENLEVTSSDAGVSSRSASLSSSTGLSSARACLRVTTNILASGHKGSAAWTSDTGSGTIFDSTSTGSLDSSSPAGIGSRTIFSAIRFNCFH</sequence>
<evidence type="ECO:0000313" key="1">
    <source>
        <dbReference type="EMBL" id="KAE8944605.1"/>
    </source>
</evidence>
<dbReference type="EMBL" id="QXFY01001093">
    <property type="protein sequence ID" value="KAE9328546.1"/>
    <property type="molecule type" value="Genomic_DNA"/>
</dbReference>
<dbReference type="Proteomes" id="UP000476176">
    <property type="component" value="Unassembled WGS sequence"/>
</dbReference>
<name>A0A6A3SP38_9STRA</name>
<dbReference type="Proteomes" id="UP000440732">
    <property type="component" value="Unassembled WGS sequence"/>
</dbReference>
<gene>
    <name evidence="4" type="ORF">PF004_g4719</name>
    <name evidence="2" type="ORF">PF006_g18936</name>
    <name evidence="3" type="ORF">PF007_g7989</name>
    <name evidence="5" type="ORF">PF008_g16158</name>
    <name evidence="1" type="ORF">PF009_g5706</name>
</gene>